<dbReference type="PANTHER" id="PTHR10974">
    <property type="entry name" value="FI08016P-RELATED"/>
    <property type="match status" value="1"/>
</dbReference>
<dbReference type="InterPro" id="IPR017850">
    <property type="entry name" value="Alkaline_phosphatase_core_sf"/>
</dbReference>
<dbReference type="CDD" id="cd16021">
    <property type="entry name" value="ALP_like"/>
    <property type="match status" value="1"/>
</dbReference>
<proteinExistence type="predicted"/>
<sequence>MRKYLFVILITVILICTYNLQTAEITSYQLEHMTSVNPQKMVYLINTSNCRIPDDDPFNADIIDFIKEEKPYKCSKYDLLSYIDKKNGIVSLNINKSLVEAYSNFKIQCCYSNITRIDYEVRADNQIKLTDCIPFEESVELTFPYVHVKCFNKLMNVYTNVHATTLPLPKRTTSSKKKPKFSVLLLGIDSMSKSNIQRSMPKTFAYAEKHFNTLKGYNKIGENTFPNLMAILTGYNMLQLADICNNSVKLNNCQFIWDKFRESGYITAYSEDECWISTFNYDRPGFLDEPTDFYYHSYFLAAEKLKVTKRHSMTYCAGPETSGERLLNTARDFAVTFKDVPSFGLFWANSFSHDDVNMPAVMDEATFRLLSDPEFISALKDTILIFFSDHGFRFGNIRYTHSGWLEERLPFLYIKFPDKFKNLYYDKYLNFLVNTERLTVPYDLFNTFQSILEIGNGSYEINFSKGCPECLSLFSKVPEDRTCEDAHIEQHWCTCKGHTYINSNTPIIHLLSQFVVNETNNLVKRLPQGYLCSPYSLNKIRSAGISEPYINHQNKTVHFYLVMVETAPPAILEATVEASINSGKQSFNLLGNISRIDRYDPVTWCVKNGPVKKYCYCAKKTIFNFFKNVFSFW</sequence>
<dbReference type="OrthoDB" id="413313at2759"/>
<gene>
    <name evidence="2" type="ORF">PSYICH_LOCUS12898</name>
</gene>
<dbReference type="AlphaFoldDB" id="A0A9P0D626"/>
<feature type="chain" id="PRO_5040501603" evidence="1">
    <location>
        <begin position="24"/>
        <end position="633"/>
    </location>
</feature>
<dbReference type="EMBL" id="OV651818">
    <property type="protein sequence ID" value="CAH1112091.1"/>
    <property type="molecule type" value="Genomic_DNA"/>
</dbReference>
<dbReference type="Proteomes" id="UP001153636">
    <property type="component" value="Chromosome 6"/>
</dbReference>
<name>A0A9P0D626_9CUCU</name>
<dbReference type="PANTHER" id="PTHR10974:SF9">
    <property type="entry name" value="DUF229 DOMAIN CONTAINING PROTEIN-RELATED"/>
    <property type="match status" value="1"/>
</dbReference>
<evidence type="ECO:0000256" key="1">
    <source>
        <dbReference type="SAM" id="SignalP"/>
    </source>
</evidence>
<keyword evidence="1" id="KW-0732">Signal</keyword>
<dbReference type="SUPFAM" id="SSF53649">
    <property type="entry name" value="Alkaline phosphatase-like"/>
    <property type="match status" value="1"/>
</dbReference>
<evidence type="ECO:0000313" key="2">
    <source>
        <dbReference type="EMBL" id="CAH1112091.1"/>
    </source>
</evidence>
<organism evidence="2 3">
    <name type="scientific">Psylliodes chrysocephalus</name>
    <dbReference type="NCBI Taxonomy" id="3402493"/>
    <lineage>
        <taxon>Eukaryota</taxon>
        <taxon>Metazoa</taxon>
        <taxon>Ecdysozoa</taxon>
        <taxon>Arthropoda</taxon>
        <taxon>Hexapoda</taxon>
        <taxon>Insecta</taxon>
        <taxon>Pterygota</taxon>
        <taxon>Neoptera</taxon>
        <taxon>Endopterygota</taxon>
        <taxon>Coleoptera</taxon>
        <taxon>Polyphaga</taxon>
        <taxon>Cucujiformia</taxon>
        <taxon>Chrysomeloidea</taxon>
        <taxon>Chrysomelidae</taxon>
        <taxon>Galerucinae</taxon>
        <taxon>Alticini</taxon>
        <taxon>Psylliodes</taxon>
    </lineage>
</organism>
<protein>
    <submittedName>
        <fullName evidence="2">Uncharacterized protein</fullName>
    </submittedName>
</protein>
<dbReference type="GO" id="GO:0005615">
    <property type="term" value="C:extracellular space"/>
    <property type="evidence" value="ECO:0007669"/>
    <property type="project" value="TreeGrafter"/>
</dbReference>
<reference evidence="2" key="1">
    <citation type="submission" date="2022-01" db="EMBL/GenBank/DDBJ databases">
        <authorList>
            <person name="King R."/>
        </authorList>
    </citation>
    <scope>NUCLEOTIDE SEQUENCE</scope>
</reference>
<dbReference type="Gene3D" id="3.40.720.10">
    <property type="entry name" value="Alkaline Phosphatase, subunit A"/>
    <property type="match status" value="1"/>
</dbReference>
<dbReference type="FunFam" id="3.40.720.10:FF:000017">
    <property type="entry name" value="Predicted protein"/>
    <property type="match status" value="1"/>
</dbReference>
<keyword evidence="3" id="KW-1185">Reference proteome</keyword>
<evidence type="ECO:0000313" key="3">
    <source>
        <dbReference type="Proteomes" id="UP001153636"/>
    </source>
</evidence>
<feature type="signal peptide" evidence="1">
    <location>
        <begin position="1"/>
        <end position="23"/>
    </location>
</feature>
<accession>A0A9P0D626</accession>
<dbReference type="InterPro" id="IPR004245">
    <property type="entry name" value="DUF229"/>
</dbReference>
<dbReference type="Pfam" id="PF02995">
    <property type="entry name" value="DUF229"/>
    <property type="match status" value="1"/>
</dbReference>